<keyword evidence="3" id="KW-1185">Reference proteome</keyword>
<dbReference type="EMBL" id="OX451736">
    <property type="protein sequence ID" value="CAI8587337.1"/>
    <property type="molecule type" value="Genomic_DNA"/>
</dbReference>
<evidence type="ECO:0000256" key="1">
    <source>
        <dbReference type="SAM" id="MobiDB-lite"/>
    </source>
</evidence>
<evidence type="ECO:0000313" key="2">
    <source>
        <dbReference type="EMBL" id="CAI8587337.1"/>
    </source>
</evidence>
<organism evidence="2 3">
    <name type="scientific">Vicia faba</name>
    <name type="common">Broad bean</name>
    <name type="synonym">Faba vulgaris</name>
    <dbReference type="NCBI Taxonomy" id="3906"/>
    <lineage>
        <taxon>Eukaryota</taxon>
        <taxon>Viridiplantae</taxon>
        <taxon>Streptophyta</taxon>
        <taxon>Embryophyta</taxon>
        <taxon>Tracheophyta</taxon>
        <taxon>Spermatophyta</taxon>
        <taxon>Magnoliopsida</taxon>
        <taxon>eudicotyledons</taxon>
        <taxon>Gunneridae</taxon>
        <taxon>Pentapetalae</taxon>
        <taxon>rosids</taxon>
        <taxon>fabids</taxon>
        <taxon>Fabales</taxon>
        <taxon>Fabaceae</taxon>
        <taxon>Papilionoideae</taxon>
        <taxon>50 kb inversion clade</taxon>
        <taxon>NPAAA clade</taxon>
        <taxon>Hologalegina</taxon>
        <taxon>IRL clade</taxon>
        <taxon>Fabeae</taxon>
        <taxon>Vicia</taxon>
    </lineage>
</organism>
<dbReference type="Proteomes" id="UP001157006">
    <property type="component" value="Chromosome 1L"/>
</dbReference>
<sequence>MIQGNDSKTPQTNPTVFNHHTKSNSQINPIFLTRPFSISTILNNPKSVIFLQIDQSHPTNVADLCFCGVMVVGAKTQTMIVMFFGDGFFVGVSDYSESERYSSKKHQSIYT</sequence>
<proteinExistence type="predicted"/>
<gene>
    <name evidence="2" type="ORF">VFH_I294760</name>
</gene>
<accession>A0AAV0YS19</accession>
<feature type="region of interest" description="Disordered" evidence="1">
    <location>
        <begin position="1"/>
        <end position="21"/>
    </location>
</feature>
<reference evidence="2 3" key="1">
    <citation type="submission" date="2023-01" db="EMBL/GenBank/DDBJ databases">
        <authorList>
            <person name="Kreplak J."/>
        </authorList>
    </citation>
    <scope>NUCLEOTIDE SEQUENCE [LARGE SCALE GENOMIC DNA]</scope>
</reference>
<dbReference type="AlphaFoldDB" id="A0AAV0YS19"/>
<evidence type="ECO:0000313" key="3">
    <source>
        <dbReference type="Proteomes" id="UP001157006"/>
    </source>
</evidence>
<name>A0AAV0YS19_VICFA</name>
<protein>
    <submittedName>
        <fullName evidence="2">Uncharacterized protein</fullName>
    </submittedName>
</protein>